<organism evidence="2 3">
    <name type="scientific">Dreissena polymorpha</name>
    <name type="common">Zebra mussel</name>
    <name type="synonym">Mytilus polymorpha</name>
    <dbReference type="NCBI Taxonomy" id="45954"/>
    <lineage>
        <taxon>Eukaryota</taxon>
        <taxon>Metazoa</taxon>
        <taxon>Spiralia</taxon>
        <taxon>Lophotrochozoa</taxon>
        <taxon>Mollusca</taxon>
        <taxon>Bivalvia</taxon>
        <taxon>Autobranchia</taxon>
        <taxon>Heteroconchia</taxon>
        <taxon>Euheterodonta</taxon>
        <taxon>Imparidentia</taxon>
        <taxon>Neoheterodontei</taxon>
        <taxon>Myida</taxon>
        <taxon>Dreissenoidea</taxon>
        <taxon>Dreissenidae</taxon>
        <taxon>Dreissena</taxon>
    </lineage>
</organism>
<keyword evidence="1" id="KW-1133">Transmembrane helix</keyword>
<reference evidence="2" key="1">
    <citation type="journal article" date="2019" name="bioRxiv">
        <title>The Genome of the Zebra Mussel, Dreissena polymorpha: A Resource for Invasive Species Research.</title>
        <authorList>
            <person name="McCartney M.A."/>
            <person name="Auch B."/>
            <person name="Kono T."/>
            <person name="Mallez S."/>
            <person name="Zhang Y."/>
            <person name="Obille A."/>
            <person name="Becker A."/>
            <person name="Abrahante J.E."/>
            <person name="Garbe J."/>
            <person name="Badalamenti J.P."/>
            <person name="Herman A."/>
            <person name="Mangelson H."/>
            <person name="Liachko I."/>
            <person name="Sullivan S."/>
            <person name="Sone E.D."/>
            <person name="Koren S."/>
            <person name="Silverstein K.A.T."/>
            <person name="Beckman K.B."/>
            <person name="Gohl D.M."/>
        </authorList>
    </citation>
    <scope>NUCLEOTIDE SEQUENCE</scope>
    <source>
        <strain evidence="2">Duluth1</strain>
        <tissue evidence="2">Whole animal</tissue>
    </source>
</reference>
<reference evidence="2" key="2">
    <citation type="submission" date="2020-11" db="EMBL/GenBank/DDBJ databases">
        <authorList>
            <person name="McCartney M.A."/>
            <person name="Auch B."/>
            <person name="Kono T."/>
            <person name="Mallez S."/>
            <person name="Becker A."/>
            <person name="Gohl D.M."/>
            <person name="Silverstein K.A.T."/>
            <person name="Koren S."/>
            <person name="Bechman K.B."/>
            <person name="Herman A."/>
            <person name="Abrahante J.E."/>
            <person name="Garbe J."/>
        </authorList>
    </citation>
    <scope>NUCLEOTIDE SEQUENCE</scope>
    <source>
        <strain evidence="2">Duluth1</strain>
        <tissue evidence="2">Whole animal</tissue>
    </source>
</reference>
<dbReference type="Proteomes" id="UP000828390">
    <property type="component" value="Unassembled WGS sequence"/>
</dbReference>
<name>A0A9D4RXV3_DREPO</name>
<gene>
    <name evidence="2" type="ORF">DPMN_006559</name>
</gene>
<keyword evidence="1" id="KW-0472">Membrane</keyword>
<accession>A0A9D4RXV3</accession>
<keyword evidence="1" id="KW-0812">Transmembrane</keyword>
<evidence type="ECO:0000313" key="3">
    <source>
        <dbReference type="Proteomes" id="UP000828390"/>
    </source>
</evidence>
<dbReference type="EMBL" id="JAIWYP010000001">
    <property type="protein sequence ID" value="KAH3882617.1"/>
    <property type="molecule type" value="Genomic_DNA"/>
</dbReference>
<dbReference type="AlphaFoldDB" id="A0A9D4RXV3"/>
<sequence length="61" mass="6679">MGIFLDSEAVECLPDLELGVPGFNPNCGWGFFWIAMGYSVYLICYYEVLDSISIVGGDFSG</sequence>
<comment type="caution">
    <text evidence="2">The sequence shown here is derived from an EMBL/GenBank/DDBJ whole genome shotgun (WGS) entry which is preliminary data.</text>
</comment>
<keyword evidence="3" id="KW-1185">Reference proteome</keyword>
<proteinExistence type="predicted"/>
<feature type="transmembrane region" description="Helical" evidence="1">
    <location>
        <begin position="28"/>
        <end position="46"/>
    </location>
</feature>
<protein>
    <submittedName>
        <fullName evidence="2">Uncharacterized protein</fullName>
    </submittedName>
</protein>
<evidence type="ECO:0000256" key="1">
    <source>
        <dbReference type="SAM" id="Phobius"/>
    </source>
</evidence>
<evidence type="ECO:0000313" key="2">
    <source>
        <dbReference type="EMBL" id="KAH3882617.1"/>
    </source>
</evidence>